<dbReference type="InterPro" id="IPR016181">
    <property type="entry name" value="Acyl_CoA_acyltransferase"/>
</dbReference>
<evidence type="ECO:0008006" key="3">
    <source>
        <dbReference type="Google" id="ProtNLM"/>
    </source>
</evidence>
<evidence type="ECO:0000313" key="2">
    <source>
        <dbReference type="Proteomes" id="UP001491310"/>
    </source>
</evidence>
<dbReference type="SUPFAM" id="SSF55729">
    <property type="entry name" value="Acyl-CoA N-acyltransferases (Nat)"/>
    <property type="match status" value="1"/>
</dbReference>
<evidence type="ECO:0000313" key="1">
    <source>
        <dbReference type="EMBL" id="KAK9906586.1"/>
    </source>
</evidence>
<organism evidence="1 2">
    <name type="scientific">Coccomyxa subellipsoidea</name>
    <dbReference type="NCBI Taxonomy" id="248742"/>
    <lineage>
        <taxon>Eukaryota</taxon>
        <taxon>Viridiplantae</taxon>
        <taxon>Chlorophyta</taxon>
        <taxon>core chlorophytes</taxon>
        <taxon>Trebouxiophyceae</taxon>
        <taxon>Trebouxiophyceae incertae sedis</taxon>
        <taxon>Coccomyxaceae</taxon>
        <taxon>Coccomyxa</taxon>
    </lineage>
</organism>
<dbReference type="PANTHER" id="PTHR47017">
    <property type="entry name" value="ACYL-COA"/>
    <property type="match status" value="1"/>
</dbReference>
<comment type="caution">
    <text evidence="1">The sequence shown here is derived from an EMBL/GenBank/DDBJ whole genome shotgun (WGS) entry which is preliminary data.</text>
</comment>
<dbReference type="Pfam" id="PF04339">
    <property type="entry name" value="FemAB_like"/>
    <property type="match status" value="1"/>
</dbReference>
<protein>
    <recommendedName>
        <fullName evidence="3">GNAT family N-acetyltransferase</fullName>
    </recommendedName>
</protein>
<accession>A0ABR2YJB8</accession>
<proteinExistence type="predicted"/>
<dbReference type="EMBL" id="JALJOT010000010">
    <property type="protein sequence ID" value="KAK9906586.1"/>
    <property type="molecule type" value="Genomic_DNA"/>
</dbReference>
<name>A0ABR2YJB8_9CHLO</name>
<keyword evidence="2" id="KW-1185">Reference proteome</keyword>
<dbReference type="PANTHER" id="PTHR47017:SF1">
    <property type="entry name" value="ACYL-COA"/>
    <property type="match status" value="1"/>
</dbReference>
<gene>
    <name evidence="1" type="ORF">WJX75_004542</name>
</gene>
<dbReference type="Gene3D" id="3.40.630.30">
    <property type="match status" value="1"/>
</dbReference>
<reference evidence="1 2" key="1">
    <citation type="journal article" date="2024" name="Nat. Commun.">
        <title>Phylogenomics reveals the evolutionary origins of lichenization in chlorophyte algae.</title>
        <authorList>
            <person name="Puginier C."/>
            <person name="Libourel C."/>
            <person name="Otte J."/>
            <person name="Skaloud P."/>
            <person name="Haon M."/>
            <person name="Grisel S."/>
            <person name="Petersen M."/>
            <person name="Berrin J.G."/>
            <person name="Delaux P.M."/>
            <person name="Dal Grande F."/>
            <person name="Keller J."/>
        </authorList>
    </citation>
    <scope>NUCLEOTIDE SEQUENCE [LARGE SCALE GENOMIC DNA]</scope>
    <source>
        <strain evidence="1 2">SAG 216-7</strain>
    </source>
</reference>
<sequence length="380" mass="43001">MDQVPQNEWDACATGSEEMNPFLLWSFLNALEVSGSAVKEEGWLPQHILLRSAATKELLACIPLYLKGHSYGEYVFDNSWAVLASRLGQRYYPKFQAAVPFTPVTGPRILVRDASMRQVLTKAAAETLMKLTDEYKISGAHLTFNMPEEGDALGELGYLRRTGIQYHWVNKEYGTFDGFLMDLKQSKRNNIRKERRSVAKEGLSLHRLTGADIKSAHWDAFYKFYLNTTDKKWGQAYLTREFFQVLGETMPEQVLLVMAEDGCGRPVAGALNLIGSHALFGRNWGCAGDTDIKHLHFEVCYYQALEAAIERGLPRVEAGAQGEHKLQRGYLPSLTYSSHYIRDRVLRGAIGNYLAQERQQIDYTMDALLQHVSPYKSIDA</sequence>
<dbReference type="InterPro" id="IPR007434">
    <property type="entry name" value="FemAB-like"/>
</dbReference>
<dbReference type="Proteomes" id="UP001491310">
    <property type="component" value="Unassembled WGS sequence"/>
</dbReference>